<keyword evidence="1 4" id="KW-0238">DNA-binding</keyword>
<feature type="domain" description="Homeobox" evidence="5">
    <location>
        <begin position="258"/>
        <end position="324"/>
    </location>
</feature>
<proteinExistence type="predicted"/>
<reference evidence="6" key="1">
    <citation type="submission" date="2022-08" db="EMBL/GenBank/DDBJ databases">
        <title>Novel sulfate-reducing endosymbionts in the free-living metamonad Anaeramoeba.</title>
        <authorList>
            <person name="Jerlstrom-Hultqvist J."/>
            <person name="Cepicka I."/>
            <person name="Gallot-Lavallee L."/>
            <person name="Salas-Leiva D."/>
            <person name="Curtis B.A."/>
            <person name="Zahonova K."/>
            <person name="Pipaliya S."/>
            <person name="Dacks J."/>
            <person name="Roger A.J."/>
        </authorList>
    </citation>
    <scope>NUCLEOTIDE SEQUENCE</scope>
    <source>
        <strain evidence="6">Schooner1</strain>
    </source>
</reference>
<dbReference type="Pfam" id="PF05920">
    <property type="entry name" value="Homeobox_KN"/>
    <property type="match status" value="1"/>
</dbReference>
<dbReference type="GO" id="GO:0003677">
    <property type="term" value="F:DNA binding"/>
    <property type="evidence" value="ECO:0007669"/>
    <property type="project" value="UniProtKB-KW"/>
</dbReference>
<dbReference type="Proteomes" id="UP001150062">
    <property type="component" value="Unassembled WGS sequence"/>
</dbReference>
<dbReference type="PROSITE" id="PS50071">
    <property type="entry name" value="HOMEOBOX_2"/>
    <property type="match status" value="1"/>
</dbReference>
<gene>
    <name evidence="6" type="ORF">M0813_16114</name>
</gene>
<accession>A0ABQ8Z0K1</accession>
<keyword evidence="3 4" id="KW-0539">Nucleus</keyword>
<dbReference type="InterPro" id="IPR008422">
    <property type="entry name" value="KN_HD"/>
</dbReference>
<dbReference type="InterPro" id="IPR001356">
    <property type="entry name" value="HD"/>
</dbReference>
<comment type="subcellular location">
    <subcellularLocation>
        <location evidence="4">Nucleus</location>
    </subcellularLocation>
</comment>
<protein>
    <submittedName>
        <fullName evidence="6">Homeobox protein transcription factor</fullName>
    </submittedName>
</protein>
<dbReference type="SUPFAM" id="SSF46689">
    <property type="entry name" value="Homeodomain-like"/>
    <property type="match status" value="1"/>
</dbReference>
<evidence type="ECO:0000313" key="6">
    <source>
        <dbReference type="EMBL" id="KAJ6250350.1"/>
    </source>
</evidence>
<evidence type="ECO:0000256" key="3">
    <source>
        <dbReference type="ARBA" id="ARBA00023242"/>
    </source>
</evidence>
<comment type="caution">
    <text evidence="6">The sequence shown here is derived from an EMBL/GenBank/DDBJ whole genome shotgun (WGS) entry which is preliminary data.</text>
</comment>
<evidence type="ECO:0000256" key="1">
    <source>
        <dbReference type="ARBA" id="ARBA00023125"/>
    </source>
</evidence>
<sequence length="337" mass="39520">MSDLKDSILTFKDQPIHYENVVDLDELSDMCVHMSSENIDYLIEQMITHFSHEGYPIDTCPKKKKNYDPTFCTRGINSIYADTVINCEKSNNMIGINKICLSPNSASLKNNQTDKIHCQSIKKQIENYSSSINNSYQLIIKDFVSTKDLLTEEGKKLLKILCDKFIDRYVSIMKIQKESKETEISYNIQFGNDKEMLKVYKSHCSAYKRLQNLITVLVSKSQRSINSLRINYSKNSPQKTRKRNFEEKIYSSASDTNENKKRKNTRLHPKSKQILTEYFKRYLYTPNGPYPSKSDKISLSKETNLSFHQVQNFFGNARRKYKEKFNNNNMYRPNWIN</sequence>
<keyword evidence="2 4" id="KW-0371">Homeobox</keyword>
<dbReference type="Gene3D" id="1.10.10.60">
    <property type="entry name" value="Homeodomain-like"/>
    <property type="match status" value="1"/>
</dbReference>
<evidence type="ECO:0000256" key="4">
    <source>
        <dbReference type="PROSITE-ProRule" id="PRU00108"/>
    </source>
</evidence>
<organism evidence="6 7">
    <name type="scientific">Anaeramoeba flamelloides</name>
    <dbReference type="NCBI Taxonomy" id="1746091"/>
    <lineage>
        <taxon>Eukaryota</taxon>
        <taxon>Metamonada</taxon>
        <taxon>Anaeramoebidae</taxon>
        <taxon>Anaeramoeba</taxon>
    </lineage>
</organism>
<evidence type="ECO:0000256" key="2">
    <source>
        <dbReference type="ARBA" id="ARBA00023155"/>
    </source>
</evidence>
<dbReference type="CDD" id="cd00086">
    <property type="entry name" value="homeodomain"/>
    <property type="match status" value="1"/>
</dbReference>
<dbReference type="SMART" id="SM00389">
    <property type="entry name" value="HOX"/>
    <property type="match status" value="1"/>
</dbReference>
<name>A0ABQ8Z0K1_9EUKA</name>
<keyword evidence="7" id="KW-1185">Reference proteome</keyword>
<evidence type="ECO:0000259" key="5">
    <source>
        <dbReference type="PROSITE" id="PS50071"/>
    </source>
</evidence>
<dbReference type="InterPro" id="IPR009057">
    <property type="entry name" value="Homeodomain-like_sf"/>
</dbReference>
<evidence type="ECO:0000313" key="7">
    <source>
        <dbReference type="Proteomes" id="UP001150062"/>
    </source>
</evidence>
<feature type="DNA-binding region" description="Homeobox" evidence="4">
    <location>
        <begin position="260"/>
        <end position="325"/>
    </location>
</feature>
<dbReference type="InterPro" id="IPR050224">
    <property type="entry name" value="TALE_homeobox"/>
</dbReference>
<dbReference type="PANTHER" id="PTHR11850">
    <property type="entry name" value="HOMEOBOX PROTEIN TRANSCRIPTION FACTORS"/>
    <property type="match status" value="1"/>
</dbReference>
<dbReference type="EMBL" id="JAOAOG010000079">
    <property type="protein sequence ID" value="KAJ6250350.1"/>
    <property type="molecule type" value="Genomic_DNA"/>
</dbReference>